<evidence type="ECO:0008006" key="3">
    <source>
        <dbReference type="Google" id="ProtNLM"/>
    </source>
</evidence>
<comment type="caution">
    <text evidence="1">The sequence shown here is derived from an EMBL/GenBank/DDBJ whole genome shotgun (WGS) entry which is preliminary data.</text>
</comment>
<reference evidence="1 2" key="1">
    <citation type="submission" date="2014-02" db="EMBL/GenBank/DDBJ databases">
        <title>The small core and large imbalanced accessory genome model reveals a collaborative survival strategy of Sorangium cellulosum strains in nature.</title>
        <authorList>
            <person name="Han K."/>
            <person name="Peng R."/>
            <person name="Blom J."/>
            <person name="Li Y.-Z."/>
        </authorList>
    </citation>
    <scope>NUCLEOTIDE SEQUENCE [LARGE SCALE GENOMIC DNA]</scope>
    <source>
        <strain evidence="1 2">So0007-03</strain>
    </source>
</reference>
<dbReference type="AlphaFoldDB" id="A0A150TBC8"/>
<dbReference type="EMBL" id="JEME01003197">
    <property type="protein sequence ID" value="KYG01984.1"/>
    <property type="molecule type" value="Genomic_DNA"/>
</dbReference>
<accession>A0A150TBC8</accession>
<organism evidence="1 2">
    <name type="scientific">Sorangium cellulosum</name>
    <name type="common">Polyangium cellulosum</name>
    <dbReference type="NCBI Taxonomy" id="56"/>
    <lineage>
        <taxon>Bacteria</taxon>
        <taxon>Pseudomonadati</taxon>
        <taxon>Myxococcota</taxon>
        <taxon>Polyangia</taxon>
        <taxon>Polyangiales</taxon>
        <taxon>Polyangiaceae</taxon>
        <taxon>Sorangium</taxon>
    </lineage>
</organism>
<dbReference type="InterPro" id="IPR013406">
    <property type="entry name" value="CHP02574_addiction_mod"/>
</dbReference>
<dbReference type="Proteomes" id="UP000075502">
    <property type="component" value="Unassembled WGS sequence"/>
</dbReference>
<name>A0A150TBC8_SORCE</name>
<protein>
    <recommendedName>
        <fullName evidence="3">Addiction module protein</fullName>
    </recommendedName>
</protein>
<gene>
    <name evidence="1" type="ORF">BE21_55480</name>
</gene>
<evidence type="ECO:0000313" key="2">
    <source>
        <dbReference type="Proteomes" id="UP000075502"/>
    </source>
</evidence>
<proteinExistence type="predicted"/>
<sequence length="84" mass="9445">MPADVDAEVDKLTEQALALPPALRELVAYRIWESLHAEESWPLAPGQRDEIRRRAAEVEAGTVQLVDGEDALRDARARIDARRQ</sequence>
<evidence type="ECO:0000313" key="1">
    <source>
        <dbReference type="EMBL" id="KYG01984.1"/>
    </source>
</evidence>
<dbReference type="Pfam" id="PF09720">
    <property type="entry name" value="Unstab_antitox"/>
    <property type="match status" value="1"/>
</dbReference>